<dbReference type="Proteomes" id="UP000481153">
    <property type="component" value="Unassembled WGS sequence"/>
</dbReference>
<evidence type="ECO:0000313" key="4">
    <source>
        <dbReference type="Proteomes" id="UP000481153"/>
    </source>
</evidence>
<dbReference type="EMBL" id="VJMJ01000041">
    <property type="protein sequence ID" value="KAF0741054.1"/>
    <property type="molecule type" value="Genomic_DNA"/>
</dbReference>
<dbReference type="Pfam" id="PF25325">
    <property type="entry name" value="EF-hand_EFHB_C"/>
    <property type="match status" value="1"/>
</dbReference>
<dbReference type="InterPro" id="IPR057428">
    <property type="entry name" value="EFHB_EF-hand_C"/>
</dbReference>
<evidence type="ECO:0000313" key="3">
    <source>
        <dbReference type="EMBL" id="KAF0741054.1"/>
    </source>
</evidence>
<comment type="caution">
    <text evidence="3">The sequence shown here is derived from an EMBL/GenBank/DDBJ whole genome shotgun (WGS) entry which is preliminary data.</text>
</comment>
<proteinExistence type="predicted"/>
<evidence type="ECO:0000259" key="2">
    <source>
        <dbReference type="Pfam" id="PF25325"/>
    </source>
</evidence>
<feature type="domain" description="EFHB C-terminal EF-hand" evidence="2">
    <location>
        <begin position="328"/>
        <end position="403"/>
    </location>
</feature>
<feature type="region of interest" description="Disordered" evidence="1">
    <location>
        <begin position="1"/>
        <end position="33"/>
    </location>
</feature>
<accession>A0A6G0XL20</accession>
<organism evidence="3 4">
    <name type="scientific">Aphanomyces euteiches</name>
    <dbReference type="NCBI Taxonomy" id="100861"/>
    <lineage>
        <taxon>Eukaryota</taxon>
        <taxon>Sar</taxon>
        <taxon>Stramenopiles</taxon>
        <taxon>Oomycota</taxon>
        <taxon>Saprolegniomycetes</taxon>
        <taxon>Saprolegniales</taxon>
        <taxon>Verrucalvaceae</taxon>
        <taxon>Aphanomyces</taxon>
    </lineage>
</organism>
<sequence>MSRQTPPPKAGTKQTPSTHESSAACLSFPGRPGTPEAVRKYRKSYFAEPGTRIVHPGLIDDVKQLDANRKFGVTSKNSDHVTDVLPSKFPSEHALLTQAKLEAVYLSSKREPLGVPFTRGHNVDHSATFGVPSGLHNSDMAKELLYHSEFNETPDSKALYKRSHGSSDPGEQKNRQYDVPFDLHKARHGAAKKKEDSGGVSAVLNPEMDEQVSKLFITQKNVEDMKNTMDMLGRPRNLGCGHLPDPDHVFGVKLSKDGPDAATCIHGSYSFEEQQPDPDLGKPVNRGWMNATADQRAFGVPSIRSDVAPPSKRSIADAQNYGDDVNAHELLYPNQYSALGVSDSEFAIPRSKSFLCDLFSKIGYPLPADIAEQIYRRATMRTQHTPTGVASIHDFQEALNDYLDAKDSGPAALSQWKAQL</sequence>
<dbReference type="AlphaFoldDB" id="A0A6G0XL20"/>
<dbReference type="VEuPathDB" id="FungiDB:AeMF1_005652"/>
<evidence type="ECO:0000256" key="1">
    <source>
        <dbReference type="SAM" id="MobiDB-lite"/>
    </source>
</evidence>
<feature type="compositionally biased region" description="Polar residues" evidence="1">
    <location>
        <begin position="12"/>
        <end position="21"/>
    </location>
</feature>
<feature type="region of interest" description="Disordered" evidence="1">
    <location>
        <begin position="158"/>
        <end position="177"/>
    </location>
</feature>
<protein>
    <recommendedName>
        <fullName evidence="2">EFHB C-terminal EF-hand domain-containing protein</fullName>
    </recommendedName>
</protein>
<keyword evidence="4" id="KW-1185">Reference proteome</keyword>
<gene>
    <name evidence="3" type="ORF">Ae201684_003626</name>
</gene>
<reference evidence="3 4" key="1">
    <citation type="submission" date="2019-07" db="EMBL/GenBank/DDBJ databases">
        <title>Genomics analysis of Aphanomyces spp. identifies a new class of oomycete effector associated with host adaptation.</title>
        <authorList>
            <person name="Gaulin E."/>
        </authorList>
    </citation>
    <scope>NUCLEOTIDE SEQUENCE [LARGE SCALE GENOMIC DNA]</scope>
    <source>
        <strain evidence="3 4">ATCC 201684</strain>
    </source>
</reference>
<name>A0A6G0XL20_9STRA</name>